<sequence length="68" mass="7498">MACFVGGVPTGFDFLNSADLMKVSRRLNLKSCATSFFIAEFLRLFAFGSQVSNQCSDYKGLSNQEAFI</sequence>
<evidence type="ECO:0000313" key="2">
    <source>
        <dbReference type="Proteomes" id="UP000051380"/>
    </source>
</evidence>
<accession>A0A0R3CZ45</accession>
<organism evidence="1 2">
    <name type="scientific">Bradyrhizobium yuanmingense</name>
    <dbReference type="NCBI Taxonomy" id="108015"/>
    <lineage>
        <taxon>Bacteria</taxon>
        <taxon>Pseudomonadati</taxon>
        <taxon>Pseudomonadota</taxon>
        <taxon>Alphaproteobacteria</taxon>
        <taxon>Hyphomicrobiales</taxon>
        <taxon>Nitrobacteraceae</taxon>
        <taxon>Bradyrhizobium</taxon>
    </lineage>
</organism>
<protein>
    <submittedName>
        <fullName evidence="1">Uncharacterized protein</fullName>
    </submittedName>
</protein>
<dbReference type="EMBL" id="LJYF01000005">
    <property type="protein sequence ID" value="KRQ00564.1"/>
    <property type="molecule type" value="Genomic_DNA"/>
</dbReference>
<comment type="caution">
    <text evidence="1">The sequence shown here is derived from an EMBL/GenBank/DDBJ whole genome shotgun (WGS) entry which is preliminary data.</text>
</comment>
<gene>
    <name evidence="1" type="ORF">AOQ72_10720</name>
</gene>
<evidence type="ECO:0000313" key="1">
    <source>
        <dbReference type="EMBL" id="KRQ00564.1"/>
    </source>
</evidence>
<name>A0A0R3CZ45_9BRAD</name>
<dbReference type="Proteomes" id="UP000051380">
    <property type="component" value="Unassembled WGS sequence"/>
</dbReference>
<reference evidence="1 2" key="1">
    <citation type="submission" date="2015-09" db="EMBL/GenBank/DDBJ databases">
        <title>Draft Genome Sequence of the Strain BR 3267 (Bradyrhizobium yuanmingense) recommended as inoculant for cowpea in Brazil.</title>
        <authorList>
            <person name="Simoes-Araujo J.L."/>
            <person name="Zilli J.E."/>
        </authorList>
    </citation>
    <scope>NUCLEOTIDE SEQUENCE [LARGE SCALE GENOMIC DNA]</scope>
    <source>
        <strain evidence="1 2">BR3267</strain>
    </source>
</reference>
<dbReference type="AlphaFoldDB" id="A0A0R3CZ45"/>
<proteinExistence type="predicted"/>